<reference evidence="1" key="1">
    <citation type="submission" date="2024-02" db="EMBL/GenBank/DDBJ databases">
        <title>Metagenome Assembled Genome of Zalaria obscura JY119.</title>
        <authorList>
            <person name="Vighnesh L."/>
            <person name="Jagadeeshwari U."/>
            <person name="Venkata Ramana C."/>
            <person name="Sasikala C."/>
        </authorList>
    </citation>
    <scope>NUCLEOTIDE SEQUENCE</scope>
    <source>
        <strain evidence="1">JY119</strain>
    </source>
</reference>
<evidence type="ECO:0000313" key="2">
    <source>
        <dbReference type="Proteomes" id="UP001320706"/>
    </source>
</evidence>
<proteinExistence type="predicted"/>
<keyword evidence="2" id="KW-1185">Reference proteome</keyword>
<accession>A0ACC3S4J3</accession>
<dbReference type="EMBL" id="JAMKPW020000043">
    <property type="protein sequence ID" value="KAK8194346.1"/>
    <property type="molecule type" value="Genomic_DNA"/>
</dbReference>
<gene>
    <name evidence="1" type="ORF">M8818_007535</name>
</gene>
<protein>
    <submittedName>
        <fullName evidence="1">Uncharacterized protein</fullName>
    </submittedName>
</protein>
<organism evidence="1 2">
    <name type="scientific">Zalaria obscura</name>
    <dbReference type="NCBI Taxonomy" id="2024903"/>
    <lineage>
        <taxon>Eukaryota</taxon>
        <taxon>Fungi</taxon>
        <taxon>Dikarya</taxon>
        <taxon>Ascomycota</taxon>
        <taxon>Pezizomycotina</taxon>
        <taxon>Dothideomycetes</taxon>
        <taxon>Dothideomycetidae</taxon>
        <taxon>Dothideales</taxon>
        <taxon>Zalariaceae</taxon>
        <taxon>Zalaria</taxon>
    </lineage>
</organism>
<comment type="caution">
    <text evidence="1">The sequence shown here is derived from an EMBL/GenBank/DDBJ whole genome shotgun (WGS) entry which is preliminary data.</text>
</comment>
<sequence>MVVRYALRRLHESRVACPMRLEQWKIGSAVDSRRRQYKLNTKVDGSCGETVIQERGIAAIAVRNGNAFIISAMLRLSNNTLTYGWKHGARNSSCITKGRVLTSTKDKLRWRDDQTWCKTSSRLRFIDETEELIGIYDESSSESATRNEDQADESDCNAPVRSEHVRSPRSPPATVAQRDATALDLEDYDDQAGLVRAFKRRRLDSSGTHESISLESPVQQSSGLLPQRAAHCPILLNAIFAVSAKHLSSLHPNYDPLISDRYHGECIKHLIPMLNDEQAVFDEDLMAATVILRYLEEVGVPVSGTTEQNHLLGTRVFLSAQDATLLNGGLREAAFWIGLRQEIYVAFVNQRSVIPTLEHLQFDQTFEPAEDHVWANRIIAHCAEVLRYCFGEDLNSMTPSRYTELTSYAENWVHMKPTSFTPMFVGTPSVLDDDVNTVFPQICPRLPRLGPGLRKALKEIDKEIRNDVIALCGMATGNSRTPPNYVTASIFRKRCAPKITKFVNCGKKGSGTEASLGTPEITGLGLQTRQTLVCSVSCRRPARPIGQLQMPDSHHPASDSCGTS</sequence>
<name>A0ACC3S4J3_9PEZI</name>
<evidence type="ECO:0000313" key="1">
    <source>
        <dbReference type="EMBL" id="KAK8194346.1"/>
    </source>
</evidence>
<dbReference type="Proteomes" id="UP001320706">
    <property type="component" value="Unassembled WGS sequence"/>
</dbReference>